<dbReference type="AlphaFoldDB" id="A0AA40R3Q1"/>
<dbReference type="Proteomes" id="UP000070119">
    <property type="component" value="Chromosome 2"/>
</dbReference>
<organism evidence="1 2">
    <name type="scientific">Burkholderia ubonensis</name>
    <dbReference type="NCBI Taxonomy" id="101571"/>
    <lineage>
        <taxon>Bacteria</taxon>
        <taxon>Pseudomonadati</taxon>
        <taxon>Pseudomonadota</taxon>
        <taxon>Betaproteobacteria</taxon>
        <taxon>Burkholderiales</taxon>
        <taxon>Burkholderiaceae</taxon>
        <taxon>Burkholderia</taxon>
        <taxon>Burkholderia cepacia complex</taxon>
    </lineage>
</organism>
<dbReference type="EMBL" id="LNJU01000005">
    <property type="protein sequence ID" value="KWZ52614.1"/>
    <property type="molecule type" value="Genomic_DNA"/>
</dbReference>
<evidence type="ECO:0000313" key="1">
    <source>
        <dbReference type="EMBL" id="KWZ52614.1"/>
    </source>
</evidence>
<protein>
    <submittedName>
        <fullName evidence="1">Uncharacterized protein</fullName>
    </submittedName>
</protein>
<accession>A0AA40R3Q1</accession>
<proteinExistence type="predicted"/>
<name>A0AA40R3Q1_9BURK</name>
<sequence length="83" mass="8862">MAPASLMSSGREAMSARERTNVCDTICESAGYKREDGPEDQPGRRAFVDVLAAIQTASQTIQLHSRPFTNNEMAGAVTLSSTA</sequence>
<gene>
    <name evidence="1" type="ORF">WK57_26490</name>
</gene>
<reference evidence="1 2" key="1">
    <citation type="submission" date="2015-11" db="EMBL/GenBank/DDBJ databases">
        <authorList>
            <person name="Sahl J."/>
            <person name="Wagner D."/>
            <person name="Keim P."/>
        </authorList>
    </citation>
    <scope>NUCLEOTIDE SEQUENCE [LARGE SCALE GENOMIC DNA]</scope>
    <source>
        <strain evidence="1 2">MSMB1157</strain>
    </source>
</reference>
<evidence type="ECO:0000313" key="2">
    <source>
        <dbReference type="Proteomes" id="UP000070119"/>
    </source>
</evidence>
<comment type="caution">
    <text evidence="1">The sequence shown here is derived from an EMBL/GenBank/DDBJ whole genome shotgun (WGS) entry which is preliminary data.</text>
</comment>